<dbReference type="GO" id="GO:0042626">
    <property type="term" value="F:ATPase-coupled transmembrane transporter activity"/>
    <property type="evidence" value="ECO:0007669"/>
    <property type="project" value="InterPro"/>
</dbReference>
<dbReference type="GO" id="GO:0005886">
    <property type="term" value="C:plasma membrane"/>
    <property type="evidence" value="ECO:0007669"/>
    <property type="project" value="UniProtKB-SubCell"/>
</dbReference>
<dbReference type="PANTHER" id="PTHR30024:SF47">
    <property type="entry name" value="TAURINE-BINDING PERIPLASMIC PROTEIN"/>
    <property type="match status" value="1"/>
</dbReference>
<organism evidence="10">
    <name type="scientific">uncultured Acidimicrobiales bacterium</name>
    <dbReference type="NCBI Taxonomy" id="310071"/>
    <lineage>
        <taxon>Bacteria</taxon>
        <taxon>Bacillati</taxon>
        <taxon>Actinomycetota</taxon>
        <taxon>Acidimicrobiia</taxon>
        <taxon>Acidimicrobiales</taxon>
        <taxon>environmental samples</taxon>
    </lineage>
</organism>
<keyword evidence="5" id="KW-1003">Cell membrane</keyword>
<dbReference type="AlphaFoldDB" id="A0A6J4J9D7"/>
<reference evidence="10" key="1">
    <citation type="submission" date="2020-02" db="EMBL/GenBank/DDBJ databases">
        <authorList>
            <person name="Meier V. D."/>
        </authorList>
    </citation>
    <scope>NUCLEOTIDE SEQUENCE</scope>
    <source>
        <strain evidence="10">AVDCRST_MAG10</strain>
    </source>
</reference>
<dbReference type="PROSITE" id="PS51257">
    <property type="entry name" value="PROKAR_LIPOPROTEIN"/>
    <property type="match status" value="1"/>
</dbReference>
<dbReference type="SUPFAM" id="SSF53850">
    <property type="entry name" value="Periplasmic binding protein-like II"/>
    <property type="match status" value="1"/>
</dbReference>
<dbReference type="EMBL" id="CADCTB010000199">
    <property type="protein sequence ID" value="CAA9270500.1"/>
    <property type="molecule type" value="Genomic_DNA"/>
</dbReference>
<evidence type="ECO:0000313" key="10">
    <source>
        <dbReference type="EMBL" id="CAA9270500.1"/>
    </source>
</evidence>
<keyword evidence="8" id="KW-0472">Membrane</keyword>
<comment type="subcellular location">
    <subcellularLocation>
        <location evidence="2">Cell inner membrane</location>
    </subcellularLocation>
    <subcellularLocation>
        <location evidence="1">Periplasm</location>
    </subcellularLocation>
</comment>
<evidence type="ECO:0000256" key="7">
    <source>
        <dbReference type="ARBA" id="ARBA00022729"/>
    </source>
</evidence>
<evidence type="ECO:0000256" key="3">
    <source>
        <dbReference type="ARBA" id="ARBA00010742"/>
    </source>
</evidence>
<evidence type="ECO:0000256" key="8">
    <source>
        <dbReference type="ARBA" id="ARBA00023136"/>
    </source>
</evidence>
<dbReference type="PANTHER" id="PTHR30024">
    <property type="entry name" value="ALIPHATIC SULFONATES-BINDING PROTEIN-RELATED"/>
    <property type="match status" value="1"/>
</dbReference>
<dbReference type="CDD" id="cd13553">
    <property type="entry name" value="PBP2_NrtA_CpmA_like"/>
    <property type="match status" value="1"/>
</dbReference>
<protein>
    <submittedName>
        <fullName evidence="10">ABC transporter, substrate-binding protein (Cluster 10, nitrate/sulfonate/bicarbonate)</fullName>
    </submittedName>
</protein>
<dbReference type="GO" id="GO:0042597">
    <property type="term" value="C:periplasmic space"/>
    <property type="evidence" value="ECO:0007669"/>
    <property type="project" value="UniProtKB-SubCell"/>
</dbReference>
<keyword evidence="6" id="KW-0997">Cell inner membrane</keyword>
<dbReference type="NCBIfam" id="TIGR01728">
    <property type="entry name" value="SsuA_fam"/>
    <property type="match status" value="1"/>
</dbReference>
<keyword evidence="4" id="KW-0813">Transport</keyword>
<evidence type="ECO:0000256" key="1">
    <source>
        <dbReference type="ARBA" id="ARBA00004418"/>
    </source>
</evidence>
<comment type="similarity">
    <text evidence="3">Belongs to the bacterial solute-binding protein SsuA/TauA family.</text>
</comment>
<evidence type="ECO:0000256" key="6">
    <source>
        <dbReference type="ARBA" id="ARBA00022519"/>
    </source>
</evidence>
<dbReference type="InterPro" id="IPR044527">
    <property type="entry name" value="NrtA/CpmA_ABC-bd_dom"/>
</dbReference>
<dbReference type="Gene3D" id="3.40.190.10">
    <property type="entry name" value="Periplasmic binding protein-like II"/>
    <property type="match status" value="2"/>
</dbReference>
<feature type="chain" id="PRO_5026728436" evidence="9">
    <location>
        <begin position="29"/>
        <end position="355"/>
    </location>
</feature>
<dbReference type="Pfam" id="PF13379">
    <property type="entry name" value="NMT1_2"/>
    <property type="match status" value="1"/>
</dbReference>
<name>A0A6J4J9D7_9ACTN</name>
<evidence type="ECO:0000256" key="5">
    <source>
        <dbReference type="ARBA" id="ARBA00022475"/>
    </source>
</evidence>
<feature type="signal peptide" evidence="9">
    <location>
        <begin position="1"/>
        <end position="28"/>
    </location>
</feature>
<evidence type="ECO:0000256" key="4">
    <source>
        <dbReference type="ARBA" id="ARBA00022448"/>
    </source>
</evidence>
<proteinExistence type="inferred from homology"/>
<evidence type="ECO:0000256" key="9">
    <source>
        <dbReference type="SAM" id="SignalP"/>
    </source>
</evidence>
<dbReference type="InterPro" id="IPR010067">
    <property type="entry name" value="ABC_SsuA_sub-bd"/>
</dbReference>
<evidence type="ECO:0000256" key="2">
    <source>
        <dbReference type="ARBA" id="ARBA00004533"/>
    </source>
</evidence>
<sequence length="355" mass="36960">MRLRNSAFGRAPAAVLLVALALLTTACGGDTGSSGSGSTATKPPTALRLGYFPNVTHATALVGVQSGIFKSALGENTLEAKTFNAGPAAVEALFSGALDATYIGPNPAINAHVQSGGEAIRIISGATSGGASLVVKPSINSAADLKGKKLASPQRGGTQDVALRHWLKDNNLKADLEGGGDVSIVPQENAQTLETFRSGQIDGGWVPEPWATRLVQEGGGKVLLDERALWPDGRFVTTHLIVRTKFLKEHPDAVHRLVEGQVQANELVNGNAAEAQRMVNQAITTITGKGVADSVLQASWKNLEFTNDPIASSLTVSAEHAGDVGLLGKVNLKGIYDLTVLNQVLKTANQPEVKG</sequence>
<accession>A0A6J4J9D7</accession>
<gene>
    <name evidence="10" type="ORF">AVDCRST_MAG10-3248</name>
</gene>
<keyword evidence="7 9" id="KW-0732">Signal</keyword>